<evidence type="ECO:0000313" key="6">
    <source>
        <dbReference type="Proteomes" id="UP000693970"/>
    </source>
</evidence>
<feature type="domain" description="HSF-type DNA-binding" evidence="4">
    <location>
        <begin position="34"/>
        <end position="132"/>
    </location>
</feature>
<evidence type="ECO:0000313" key="5">
    <source>
        <dbReference type="EMBL" id="KAG7355014.1"/>
    </source>
</evidence>
<feature type="compositionally biased region" description="Basic and acidic residues" evidence="3">
    <location>
        <begin position="319"/>
        <end position="329"/>
    </location>
</feature>
<keyword evidence="1 5" id="KW-0238">DNA-binding</keyword>
<reference evidence="5" key="1">
    <citation type="journal article" date="2021" name="Sci. Rep.">
        <title>Diploid genomic architecture of Nitzschia inconspicua, an elite biomass production diatom.</title>
        <authorList>
            <person name="Oliver A."/>
            <person name="Podell S."/>
            <person name="Pinowska A."/>
            <person name="Traller J.C."/>
            <person name="Smith S.R."/>
            <person name="McClure R."/>
            <person name="Beliaev A."/>
            <person name="Bohutskyi P."/>
            <person name="Hill E.A."/>
            <person name="Rabines A."/>
            <person name="Zheng H."/>
            <person name="Allen L.Z."/>
            <person name="Kuo A."/>
            <person name="Grigoriev I.V."/>
            <person name="Allen A.E."/>
            <person name="Hazlebeck D."/>
            <person name="Allen E.E."/>
        </authorList>
    </citation>
    <scope>NUCLEOTIDE SEQUENCE</scope>
    <source>
        <strain evidence="5">Hildebrandi</strain>
    </source>
</reference>
<name>A0A9K3L4A3_9STRA</name>
<feature type="region of interest" description="Disordered" evidence="3">
    <location>
        <begin position="318"/>
        <end position="367"/>
    </location>
</feature>
<feature type="region of interest" description="Disordered" evidence="3">
    <location>
        <begin position="221"/>
        <end position="256"/>
    </location>
</feature>
<dbReference type="Proteomes" id="UP000693970">
    <property type="component" value="Unassembled WGS sequence"/>
</dbReference>
<feature type="region of interest" description="Disordered" evidence="3">
    <location>
        <begin position="129"/>
        <end position="178"/>
    </location>
</feature>
<sequence length="367" mass="41627">MSPNTTAPISCSKAAIPPTPTPVESKRAMYTTKNEIKFPFRLHEMLDDAKRQGFDHIISWLPEGDGFRIIDANAFADEIMPQYFTMSHFKSFQRQLSLYSFKRETEGRKRDAYCHPYFRRDNRDLCVYVPREKKRPPKNKKARSDKSDRTHRRALSNEEVRNLMNSPSVSPISEDFESSVSGSNGIYQGIVSSSDVHPLATISNGQQSSFFAQADQIHDEAQHNQPIRPPSDKPLQPQQYQQRKPQDHQLPPGRPLPFPFMNKGHWMQDHEANLWNYVNGLVVDSTSSLNNKKELAKEASNFSPDEILSEIASTFNSTGKERSFSRDSENGTVNESSGISTTMPLTAYPSPVEPQKESYNGATFYGV</sequence>
<dbReference type="SMART" id="SM00415">
    <property type="entry name" value="HSF"/>
    <property type="match status" value="1"/>
</dbReference>
<reference evidence="5" key="2">
    <citation type="submission" date="2021-04" db="EMBL/GenBank/DDBJ databases">
        <authorList>
            <person name="Podell S."/>
        </authorList>
    </citation>
    <scope>NUCLEOTIDE SEQUENCE</scope>
    <source>
        <strain evidence="5">Hildebrandi</strain>
    </source>
</reference>
<evidence type="ECO:0000256" key="3">
    <source>
        <dbReference type="SAM" id="MobiDB-lite"/>
    </source>
</evidence>
<dbReference type="FunFam" id="1.10.10.10:FF:000479">
    <property type="entry name" value="Predicted protein"/>
    <property type="match status" value="1"/>
</dbReference>
<organism evidence="5 6">
    <name type="scientific">Nitzschia inconspicua</name>
    <dbReference type="NCBI Taxonomy" id="303405"/>
    <lineage>
        <taxon>Eukaryota</taxon>
        <taxon>Sar</taxon>
        <taxon>Stramenopiles</taxon>
        <taxon>Ochrophyta</taxon>
        <taxon>Bacillariophyta</taxon>
        <taxon>Bacillariophyceae</taxon>
        <taxon>Bacillariophycidae</taxon>
        <taxon>Bacillariales</taxon>
        <taxon>Bacillariaceae</taxon>
        <taxon>Nitzschia</taxon>
    </lineage>
</organism>
<dbReference type="InterPro" id="IPR000232">
    <property type="entry name" value="HSF_DNA-bd"/>
</dbReference>
<gene>
    <name evidence="5" type="ORF">IV203_004370</name>
</gene>
<dbReference type="GO" id="GO:0003700">
    <property type="term" value="F:DNA-binding transcription factor activity"/>
    <property type="evidence" value="ECO:0007669"/>
    <property type="project" value="InterPro"/>
</dbReference>
<comment type="similarity">
    <text evidence="2">Belongs to the HSF family.</text>
</comment>
<keyword evidence="6" id="KW-1185">Reference proteome</keyword>
<evidence type="ECO:0000256" key="1">
    <source>
        <dbReference type="ARBA" id="ARBA00023125"/>
    </source>
</evidence>
<dbReference type="PANTHER" id="PTHR10015:SF206">
    <property type="entry name" value="HSF-TYPE DNA-BINDING DOMAIN-CONTAINING PROTEIN"/>
    <property type="match status" value="1"/>
</dbReference>
<feature type="compositionally biased region" description="Low complexity" evidence="3">
    <location>
        <begin position="234"/>
        <end position="243"/>
    </location>
</feature>
<dbReference type="Pfam" id="PF00447">
    <property type="entry name" value="HSF_DNA-bind"/>
    <property type="match status" value="1"/>
</dbReference>
<accession>A0A9K3L4A3</accession>
<evidence type="ECO:0000259" key="4">
    <source>
        <dbReference type="SMART" id="SM00415"/>
    </source>
</evidence>
<dbReference type="EMBL" id="JAGRRH010000016">
    <property type="protein sequence ID" value="KAG7355014.1"/>
    <property type="molecule type" value="Genomic_DNA"/>
</dbReference>
<feature type="region of interest" description="Disordered" evidence="3">
    <location>
        <begin position="1"/>
        <end position="24"/>
    </location>
</feature>
<evidence type="ECO:0000256" key="2">
    <source>
        <dbReference type="RuleBase" id="RU004020"/>
    </source>
</evidence>
<dbReference type="OrthoDB" id="6418155at2759"/>
<protein>
    <submittedName>
        <fullName evidence="5">HSF-type DNA-binding protein</fullName>
    </submittedName>
</protein>
<proteinExistence type="inferred from homology"/>
<feature type="compositionally biased region" description="Polar residues" evidence="3">
    <location>
        <begin position="330"/>
        <end position="344"/>
    </location>
</feature>
<dbReference type="GO" id="GO:0043565">
    <property type="term" value="F:sequence-specific DNA binding"/>
    <property type="evidence" value="ECO:0007669"/>
    <property type="project" value="InterPro"/>
</dbReference>
<dbReference type="AlphaFoldDB" id="A0A9K3L4A3"/>
<dbReference type="PANTHER" id="PTHR10015">
    <property type="entry name" value="HEAT SHOCK TRANSCRIPTION FACTOR"/>
    <property type="match status" value="1"/>
</dbReference>
<feature type="compositionally biased region" description="Basic residues" evidence="3">
    <location>
        <begin position="132"/>
        <end position="141"/>
    </location>
</feature>
<comment type="caution">
    <text evidence="5">The sequence shown here is derived from an EMBL/GenBank/DDBJ whole genome shotgun (WGS) entry which is preliminary data.</text>
</comment>